<proteinExistence type="predicted"/>
<accession>A0A8S5QKE2</accession>
<protein>
    <submittedName>
        <fullName evidence="1">Uncharacterized protein</fullName>
    </submittedName>
</protein>
<reference evidence="1" key="1">
    <citation type="journal article" date="2021" name="Proc. Natl. Acad. Sci. U.S.A.">
        <title>A Catalog of Tens of Thousands of Viruses from Human Metagenomes Reveals Hidden Associations with Chronic Diseases.</title>
        <authorList>
            <person name="Tisza M.J."/>
            <person name="Buck C.B."/>
        </authorList>
    </citation>
    <scope>NUCLEOTIDE SEQUENCE</scope>
    <source>
        <strain evidence="1">CtuID12</strain>
    </source>
</reference>
<evidence type="ECO:0000313" key="1">
    <source>
        <dbReference type="EMBL" id="DAE19719.1"/>
    </source>
</evidence>
<dbReference type="EMBL" id="BK015684">
    <property type="protein sequence ID" value="DAE19719.1"/>
    <property type="molecule type" value="Genomic_DNA"/>
</dbReference>
<name>A0A8S5QKE2_9CAUD</name>
<sequence length="257" mass="27598">MTASADDFYLKRGYGGHFGGRTLIQAHGKIGGHRSVFVTLTDGNKSQFVYVPIGGVVVNPFRGRAKAYAGDLCEFDPDVYGKNGGQTIKILKYFELAKDVAASTEQTIKLVRDGYHHIPFVGDNIMVAPATLTAKGTGITIVGVTASTDGGSDVWEVTLGAQVGATPKKGDIFVEAAKVGANTTAMVTNPNAYFDRDNDFFYEPNMSTNAEEGEGARYFYTPARANEDTVLNLAKCNKLPPAILALNKSKIPGWFNL</sequence>
<organism evidence="1">
    <name type="scientific">Myoviridae sp. ctuID12</name>
    <dbReference type="NCBI Taxonomy" id="2826707"/>
    <lineage>
        <taxon>Viruses</taxon>
        <taxon>Duplodnaviria</taxon>
        <taxon>Heunggongvirae</taxon>
        <taxon>Uroviricota</taxon>
        <taxon>Caudoviricetes</taxon>
    </lineage>
</organism>